<protein>
    <submittedName>
        <fullName evidence="1">Uncharacterized protein</fullName>
    </submittedName>
</protein>
<keyword evidence="2" id="KW-1185">Reference proteome</keyword>
<name>A0ABR2H5Z3_9EUKA</name>
<evidence type="ECO:0000313" key="2">
    <source>
        <dbReference type="Proteomes" id="UP001470230"/>
    </source>
</evidence>
<dbReference type="Proteomes" id="UP001470230">
    <property type="component" value="Unassembled WGS sequence"/>
</dbReference>
<reference evidence="1 2" key="1">
    <citation type="submission" date="2024-04" db="EMBL/GenBank/DDBJ databases">
        <title>Tritrichomonas musculus Genome.</title>
        <authorList>
            <person name="Alves-Ferreira E."/>
            <person name="Grigg M."/>
            <person name="Lorenzi H."/>
            <person name="Galac M."/>
        </authorList>
    </citation>
    <scope>NUCLEOTIDE SEQUENCE [LARGE SCALE GENOMIC DNA]</scope>
    <source>
        <strain evidence="1 2">EAF2021</strain>
    </source>
</reference>
<sequence>MHNRNNEITLLYIKNRKVNQVPIAEQTKRIRKKTNLKIEELGDKYLLIKDLFEKLRIKRDELYYFGKQLEMEFKEIKKGIHLQNQIKRMKEALYCWYAEHFFTEIYQFNSLLLKRMAQFTNNPAVLYSLSKYQSNMMKIQKKQIEKQSNKVIKTQMEINEFILTETKANQEIDSFEYSNINMENSNQKDSTISSDNNMFDFEKLLNF</sequence>
<dbReference type="EMBL" id="JAPFFF010000041">
    <property type="protein sequence ID" value="KAK8841628.1"/>
    <property type="molecule type" value="Genomic_DNA"/>
</dbReference>
<proteinExistence type="predicted"/>
<gene>
    <name evidence="1" type="ORF">M9Y10_027253</name>
</gene>
<comment type="caution">
    <text evidence="1">The sequence shown here is derived from an EMBL/GenBank/DDBJ whole genome shotgun (WGS) entry which is preliminary data.</text>
</comment>
<accession>A0ABR2H5Z3</accession>
<evidence type="ECO:0000313" key="1">
    <source>
        <dbReference type="EMBL" id="KAK8841628.1"/>
    </source>
</evidence>
<organism evidence="1 2">
    <name type="scientific">Tritrichomonas musculus</name>
    <dbReference type="NCBI Taxonomy" id="1915356"/>
    <lineage>
        <taxon>Eukaryota</taxon>
        <taxon>Metamonada</taxon>
        <taxon>Parabasalia</taxon>
        <taxon>Tritrichomonadida</taxon>
        <taxon>Tritrichomonadidae</taxon>
        <taxon>Tritrichomonas</taxon>
    </lineage>
</organism>